<comment type="caution">
    <text evidence="2">The sequence shown here is derived from an EMBL/GenBank/DDBJ whole genome shotgun (WGS) entry which is preliminary data.</text>
</comment>
<reference evidence="2" key="1">
    <citation type="journal article" date="2014" name="Front. Microbiol.">
        <title>High frequency of phylogenetically diverse reductive dehalogenase-homologous genes in deep subseafloor sedimentary metagenomes.</title>
        <authorList>
            <person name="Kawai M."/>
            <person name="Futagami T."/>
            <person name="Toyoda A."/>
            <person name="Takaki Y."/>
            <person name="Nishi S."/>
            <person name="Hori S."/>
            <person name="Arai W."/>
            <person name="Tsubouchi T."/>
            <person name="Morono Y."/>
            <person name="Uchiyama I."/>
            <person name="Ito T."/>
            <person name="Fujiyama A."/>
            <person name="Inagaki F."/>
            <person name="Takami H."/>
        </authorList>
    </citation>
    <scope>NUCLEOTIDE SEQUENCE</scope>
    <source>
        <strain evidence="2">Expedition CK06-06</strain>
    </source>
</reference>
<evidence type="ECO:0000256" key="1">
    <source>
        <dbReference type="SAM" id="Phobius"/>
    </source>
</evidence>
<feature type="non-terminal residue" evidence="2">
    <location>
        <position position="1"/>
    </location>
</feature>
<accession>X0UZY1</accession>
<feature type="transmembrane region" description="Helical" evidence="1">
    <location>
        <begin position="35"/>
        <end position="54"/>
    </location>
</feature>
<protein>
    <submittedName>
        <fullName evidence="2">Uncharacterized protein</fullName>
    </submittedName>
</protein>
<organism evidence="2">
    <name type="scientific">marine sediment metagenome</name>
    <dbReference type="NCBI Taxonomy" id="412755"/>
    <lineage>
        <taxon>unclassified sequences</taxon>
        <taxon>metagenomes</taxon>
        <taxon>ecological metagenomes</taxon>
    </lineage>
</organism>
<proteinExistence type="predicted"/>
<dbReference type="EMBL" id="BARS01028216">
    <property type="protein sequence ID" value="GAG05848.1"/>
    <property type="molecule type" value="Genomic_DNA"/>
</dbReference>
<keyword evidence="1" id="KW-0812">Transmembrane</keyword>
<keyword evidence="1" id="KW-1133">Transmembrane helix</keyword>
<keyword evidence="1" id="KW-0472">Membrane</keyword>
<dbReference type="AlphaFoldDB" id="X0UZY1"/>
<evidence type="ECO:0000313" key="2">
    <source>
        <dbReference type="EMBL" id="GAG05848.1"/>
    </source>
</evidence>
<gene>
    <name evidence="2" type="ORF">S01H1_44243</name>
</gene>
<sequence length="58" mass="6975">LQEKQELVRQFRLTIDEQNEIIEQLGQKSVNRRNIYIGIIIGLIVIIVILIIWFTRKR</sequence>
<name>X0UZY1_9ZZZZ</name>